<comment type="caution">
    <text evidence="3">The sequence shown here is derived from an EMBL/GenBank/DDBJ whole genome shotgun (WGS) entry which is preliminary data.</text>
</comment>
<keyword evidence="4" id="KW-1185">Reference proteome</keyword>
<organism evidence="3 4">
    <name type="scientific">Actinomadura syzygii</name>
    <dbReference type="NCBI Taxonomy" id="1427538"/>
    <lineage>
        <taxon>Bacteria</taxon>
        <taxon>Bacillati</taxon>
        <taxon>Actinomycetota</taxon>
        <taxon>Actinomycetes</taxon>
        <taxon>Streptosporangiales</taxon>
        <taxon>Thermomonosporaceae</taxon>
        <taxon>Actinomadura</taxon>
    </lineage>
</organism>
<reference evidence="3 4" key="1">
    <citation type="submission" date="2019-08" db="EMBL/GenBank/DDBJ databases">
        <title>Actinomadura sp. nov. CYP1-5 isolated from mountain soil.</title>
        <authorList>
            <person name="Songsumanus A."/>
            <person name="Kuncharoen N."/>
            <person name="Kudo T."/>
            <person name="Yuki M."/>
            <person name="Igarashi Y."/>
            <person name="Tanasupawat S."/>
        </authorList>
    </citation>
    <scope>NUCLEOTIDE SEQUENCE [LARGE SCALE GENOMIC DNA]</scope>
    <source>
        <strain evidence="3 4">GKU157</strain>
    </source>
</reference>
<proteinExistence type="predicted"/>
<gene>
    <name evidence="3" type="ORF">FXF65_31335</name>
</gene>
<evidence type="ECO:0000259" key="2">
    <source>
        <dbReference type="Pfam" id="PF13581"/>
    </source>
</evidence>
<dbReference type="AlphaFoldDB" id="A0A5D0TZT2"/>
<dbReference type="EMBL" id="VSFF01000012">
    <property type="protein sequence ID" value="TYC10399.1"/>
    <property type="molecule type" value="Genomic_DNA"/>
</dbReference>
<keyword evidence="1" id="KW-0418">Kinase</keyword>
<dbReference type="PANTHER" id="PTHR35526">
    <property type="entry name" value="ANTI-SIGMA-F FACTOR RSBW-RELATED"/>
    <property type="match status" value="1"/>
</dbReference>
<dbReference type="GO" id="GO:0005524">
    <property type="term" value="F:ATP binding"/>
    <property type="evidence" value="ECO:0007669"/>
    <property type="project" value="UniProtKB-KW"/>
</dbReference>
<dbReference type="Proteomes" id="UP000322634">
    <property type="component" value="Unassembled WGS sequence"/>
</dbReference>
<dbReference type="InterPro" id="IPR003594">
    <property type="entry name" value="HATPase_dom"/>
</dbReference>
<sequence length="137" mass="15100">MKTFTQPMKGVTLCCSPEEVSRARRAIRVGLMERFPQHVVETIEQCTSETVTNAIVHSTSKDNGGKILLLIIELRDRIRVEVIDGGSSHSTPRITEPGTPYPEHGRGLFLVNALASAWGSYADETGGNVWFEVETSK</sequence>
<dbReference type="SUPFAM" id="SSF55874">
    <property type="entry name" value="ATPase domain of HSP90 chaperone/DNA topoisomerase II/histidine kinase"/>
    <property type="match status" value="1"/>
</dbReference>
<dbReference type="InterPro" id="IPR036890">
    <property type="entry name" value="HATPase_C_sf"/>
</dbReference>
<dbReference type="CDD" id="cd16936">
    <property type="entry name" value="HATPase_RsbW-like"/>
    <property type="match status" value="1"/>
</dbReference>
<evidence type="ECO:0000313" key="4">
    <source>
        <dbReference type="Proteomes" id="UP000322634"/>
    </source>
</evidence>
<dbReference type="Gene3D" id="3.30.565.10">
    <property type="entry name" value="Histidine kinase-like ATPase, C-terminal domain"/>
    <property type="match status" value="1"/>
</dbReference>
<dbReference type="RefSeq" id="WP_148353652.1">
    <property type="nucleotide sequence ID" value="NZ_JBHSBF010000006.1"/>
</dbReference>
<evidence type="ECO:0000256" key="1">
    <source>
        <dbReference type="ARBA" id="ARBA00022527"/>
    </source>
</evidence>
<keyword evidence="3" id="KW-0547">Nucleotide-binding</keyword>
<dbReference type="PANTHER" id="PTHR35526:SF3">
    <property type="entry name" value="ANTI-SIGMA-F FACTOR RSBW"/>
    <property type="match status" value="1"/>
</dbReference>
<dbReference type="InterPro" id="IPR050267">
    <property type="entry name" value="Anti-sigma-factor_SerPK"/>
</dbReference>
<dbReference type="Pfam" id="PF13581">
    <property type="entry name" value="HATPase_c_2"/>
    <property type="match status" value="1"/>
</dbReference>
<protein>
    <submittedName>
        <fullName evidence="3">ATP-binding protein</fullName>
    </submittedName>
</protein>
<name>A0A5D0TZT2_9ACTN</name>
<keyword evidence="1" id="KW-0723">Serine/threonine-protein kinase</keyword>
<feature type="domain" description="Histidine kinase/HSP90-like ATPase" evidence="2">
    <location>
        <begin position="17"/>
        <end position="129"/>
    </location>
</feature>
<accession>A0A5D0TZT2</accession>
<keyword evidence="1" id="KW-0808">Transferase</keyword>
<keyword evidence="3" id="KW-0067">ATP-binding</keyword>
<evidence type="ECO:0000313" key="3">
    <source>
        <dbReference type="EMBL" id="TYC10399.1"/>
    </source>
</evidence>
<dbReference type="GO" id="GO:0004674">
    <property type="term" value="F:protein serine/threonine kinase activity"/>
    <property type="evidence" value="ECO:0007669"/>
    <property type="project" value="UniProtKB-KW"/>
</dbReference>
<dbReference type="OrthoDB" id="4170987at2"/>